<feature type="domain" description="Coat protein VP1/VP2 Parvovirus" evidence="7">
    <location>
        <begin position="399"/>
        <end position="924"/>
    </location>
</feature>
<dbReference type="Pfam" id="PF00740">
    <property type="entry name" value="VP1_2"/>
    <property type="match status" value="1"/>
</dbReference>
<reference evidence="9 10" key="1">
    <citation type="journal article" date="2015" name="Virus Genes">
        <title>Sesavirus: prototype of a new parvovirus genus in feces of a sea lion.</title>
        <authorList>
            <person name="Phan T.G."/>
            <person name="Gulland F."/>
            <person name="Simeone C."/>
            <person name="Deng X."/>
            <person name="Delwart E."/>
        </authorList>
    </citation>
    <scope>NUCLEOTIDE SEQUENCE [LARGE SCALE GENOMIC DNA]</scope>
    <source>
        <strain evidence="9 10">CSL10538</strain>
    </source>
</reference>
<evidence type="ECO:0000259" key="7">
    <source>
        <dbReference type="Pfam" id="PF00740"/>
    </source>
</evidence>
<accession>A0A0B4N000</accession>
<dbReference type="EMBL" id="KM035804">
    <property type="protein sequence ID" value="AIE58041.1"/>
    <property type="molecule type" value="Genomic_DNA"/>
</dbReference>
<keyword evidence="5" id="KW-0946">Virion</keyword>
<dbReference type="KEGG" id="vg:22934511"/>
<evidence type="ECO:0000259" key="8">
    <source>
        <dbReference type="Pfam" id="PF08398"/>
    </source>
</evidence>
<sequence>MVEWDPTRVIEWQKKAVWEEQMRTKYNTELERNRLTQQIKADEDTNATPWLGFPKFQHWYYFSSQSIWRSQRARHKMPYSARQVYRAYQLWTKIATYYKWRYDNTQDIKYLREYNDMVREQFKDSFETYINDMQKSVRLTLNLADPDDKEASDILLKTLEAPNKYTDRKWPGFPLKDYYLKRKQKAEEEAAKPPDPPPPPPQIIEEVKKAIQKEEDERTRAEEGEGRDAGGGLTVPGTSYVGPGNPVPAGPPSGPVDQAALEHDQRYSWLLSLGDWPYLLANEADKIMSDDLEEKAHTMTSSEKVLANLVRSVWHIKETLSDMFPDLAKTLLHGTKTGTETKKRPYIEPETDAPAFKLPKREDESVSYDGEGSTVVVTGQTEGGMSSSTETAAGDSSVNGGGGGATPQCGGTFWGGSSFNDGFIITRQTRRVVTDGSLDTYKPHRSMTATPEVIVATPWHFLDINKLSCHFSPANFQEMLETGDGLRPVQMRIKIHELIFKDITTSKEGTTTVQDSSSGILLITEDKNYDFPYPMGGGQFTTPGHLPGELYAPPMYSYRTHGYMKPQTVNNYAYPYGPGPNTELFLLENQDLQLIHSGQCFEQIYNFPESLPFQPLTQYPWDARRDDNPTSEQRLVVMQKEKDEDSARQGLNLQLGPQGKTDFVYFSNRLPAAWLANPRFADGDLLHFDHTEWKGADFTKKSEKKARPDQEPARITVRDTTPYGNYEKHQTFQPGPATVDNAVRRPEGDTLITSNALATIDEEEVPFGIPKHRNLNGRLFILEQIGHGAPTDPLHIRDTKFDDIKLPNPGQEIAAGLFPGSLLEGQSPGLESQIWVRTPNTQGGAMLPEFNPLAMWAMKNPPPTIFLRMLKPLGPPMIQDGKIIPSETTVKQYCQFLLSYEIKWEIIPRRRGTKRWNPAPPIQPPAGRDPSQPVYNLNFDDSGNVRYNKPDTVWMLRQRPRFNR</sequence>
<dbReference type="GO" id="GO:0039615">
    <property type="term" value="C:T=1 icosahedral viral capsid"/>
    <property type="evidence" value="ECO:0007669"/>
    <property type="project" value="UniProtKB-KW"/>
</dbReference>
<evidence type="ECO:0000256" key="6">
    <source>
        <dbReference type="SAM" id="MobiDB-lite"/>
    </source>
</evidence>
<proteinExistence type="inferred from homology"/>
<keyword evidence="10" id="KW-1185">Reference proteome</keyword>
<feature type="compositionally biased region" description="Polar residues" evidence="6">
    <location>
        <begin position="380"/>
        <end position="398"/>
    </location>
</feature>
<dbReference type="InterPro" id="IPR013607">
    <property type="entry name" value="Phospholipase_A2-like"/>
</dbReference>
<name>A0A0B4N000_9VIRU</name>
<feature type="compositionally biased region" description="Basic and acidic residues" evidence="6">
    <location>
        <begin position="213"/>
        <end position="228"/>
    </location>
</feature>
<dbReference type="SUPFAM" id="SSF88645">
    <property type="entry name" value="ssDNA viruses"/>
    <property type="match status" value="1"/>
</dbReference>
<evidence type="ECO:0000256" key="3">
    <source>
        <dbReference type="ARBA" id="ARBA00022431"/>
    </source>
</evidence>
<organism evidence="9 10">
    <name type="scientific">Sesavirus CSL10538</name>
    <dbReference type="NCBI Taxonomy" id="1519097"/>
    <lineage>
        <taxon>Viruses</taxon>
        <taxon>Monodnaviria</taxon>
        <taxon>Shotokuvirae</taxon>
        <taxon>Cossaviricota</taxon>
        <taxon>Quintoviricetes</taxon>
        <taxon>Piccovirales</taxon>
        <taxon>Parvoviridae</taxon>
    </lineage>
</organism>
<protein>
    <submittedName>
        <fullName evidence="9">VP1</fullName>
    </submittedName>
</protein>
<evidence type="ECO:0000256" key="4">
    <source>
        <dbReference type="ARBA" id="ARBA00022561"/>
    </source>
</evidence>
<dbReference type="RefSeq" id="YP_009116877.1">
    <property type="nucleotide sequence ID" value="NC_026251.1"/>
</dbReference>
<evidence type="ECO:0000256" key="5">
    <source>
        <dbReference type="ARBA" id="ARBA00022844"/>
    </source>
</evidence>
<dbReference type="InterPro" id="IPR036952">
    <property type="entry name" value="VP1/VP2"/>
</dbReference>
<dbReference type="GeneID" id="22934511"/>
<dbReference type="Gene3D" id="2.170.30.10">
    <property type="entry name" value="Parvovirus coat protein VP1/VP2"/>
    <property type="match status" value="1"/>
</dbReference>
<feature type="region of interest" description="Disordered" evidence="6">
    <location>
        <begin position="184"/>
        <end position="203"/>
    </location>
</feature>
<dbReference type="OrthoDB" id="1726at10239"/>
<dbReference type="Pfam" id="PF08398">
    <property type="entry name" value="Phospholip_A2_4"/>
    <property type="match status" value="1"/>
</dbReference>
<feature type="region of interest" description="Disordered" evidence="6">
    <location>
        <begin position="213"/>
        <end position="252"/>
    </location>
</feature>
<dbReference type="InterPro" id="IPR016184">
    <property type="entry name" value="Capsid/spike_ssDNA_virus"/>
</dbReference>
<keyword evidence="3" id="KW-1140">T=1 icosahedral capsid protein</keyword>
<evidence type="ECO:0000313" key="10">
    <source>
        <dbReference type="Proteomes" id="UP000203645"/>
    </source>
</evidence>
<comment type="similarity">
    <text evidence="2">Belongs to the parvoviridae capsid protein family.</text>
</comment>
<feature type="domain" description="Phospholipase A2-like" evidence="8">
    <location>
        <begin position="232"/>
        <end position="295"/>
    </location>
</feature>
<comment type="subcellular location">
    <subcellularLocation>
        <location evidence="1">Virion</location>
    </subcellularLocation>
</comment>
<evidence type="ECO:0000256" key="1">
    <source>
        <dbReference type="ARBA" id="ARBA00004328"/>
    </source>
</evidence>
<feature type="region of interest" description="Disordered" evidence="6">
    <location>
        <begin position="380"/>
        <end position="403"/>
    </location>
</feature>
<keyword evidence="4" id="KW-0167">Capsid protein</keyword>
<evidence type="ECO:0000256" key="2">
    <source>
        <dbReference type="ARBA" id="ARBA00005398"/>
    </source>
</evidence>
<evidence type="ECO:0000313" key="9">
    <source>
        <dbReference type="EMBL" id="AIE58041.1"/>
    </source>
</evidence>
<feature type="compositionally biased region" description="Pro residues" evidence="6">
    <location>
        <begin position="193"/>
        <end position="202"/>
    </location>
</feature>
<dbReference type="Proteomes" id="UP000203645">
    <property type="component" value="Segment"/>
</dbReference>
<dbReference type="InterPro" id="IPR001403">
    <property type="entry name" value="Parvovirus_coat"/>
</dbReference>
<dbReference type="GO" id="GO:0005198">
    <property type="term" value="F:structural molecule activity"/>
    <property type="evidence" value="ECO:0007669"/>
    <property type="project" value="InterPro"/>
</dbReference>